<gene>
    <name evidence="1" type="ORF">CITCOLO1_LOCUS12808</name>
</gene>
<reference evidence="1 2" key="1">
    <citation type="submission" date="2024-03" db="EMBL/GenBank/DDBJ databases">
        <authorList>
            <person name="Gkanogiannis A."/>
            <person name="Becerra Lopez-Lavalle L."/>
        </authorList>
    </citation>
    <scope>NUCLEOTIDE SEQUENCE [LARGE SCALE GENOMIC DNA]</scope>
</reference>
<dbReference type="Proteomes" id="UP001642487">
    <property type="component" value="Chromosome 4"/>
</dbReference>
<dbReference type="EMBL" id="OZ021738">
    <property type="protein sequence ID" value="CAK9320752.1"/>
    <property type="molecule type" value="Genomic_DNA"/>
</dbReference>
<evidence type="ECO:0000313" key="2">
    <source>
        <dbReference type="Proteomes" id="UP001642487"/>
    </source>
</evidence>
<proteinExistence type="predicted"/>
<organism evidence="1 2">
    <name type="scientific">Citrullus colocynthis</name>
    <name type="common">colocynth</name>
    <dbReference type="NCBI Taxonomy" id="252529"/>
    <lineage>
        <taxon>Eukaryota</taxon>
        <taxon>Viridiplantae</taxon>
        <taxon>Streptophyta</taxon>
        <taxon>Embryophyta</taxon>
        <taxon>Tracheophyta</taxon>
        <taxon>Spermatophyta</taxon>
        <taxon>Magnoliopsida</taxon>
        <taxon>eudicotyledons</taxon>
        <taxon>Gunneridae</taxon>
        <taxon>Pentapetalae</taxon>
        <taxon>rosids</taxon>
        <taxon>fabids</taxon>
        <taxon>Cucurbitales</taxon>
        <taxon>Cucurbitaceae</taxon>
        <taxon>Benincaseae</taxon>
        <taxon>Citrullus</taxon>
    </lineage>
</organism>
<protein>
    <submittedName>
        <fullName evidence="1">Uncharacterized protein</fullName>
    </submittedName>
</protein>
<accession>A0ABP0YQH2</accession>
<name>A0ABP0YQH2_9ROSI</name>
<keyword evidence="2" id="KW-1185">Reference proteome</keyword>
<sequence length="171" mass="19346">MALIGNCDRLGTVSICRLFQITLLSILHFPPCKIYCLLFMLEHVSPFVLSHFLEDLKLGQHMKIAPREMSMAQEERELLCQVLGSTIIEQLVMSMAVSCPSLPAYMATHYLLPLAYPMELFRQPCPFMKFFGSGLTPLDLVAYQSIKWFLLAGMEHFTPNWWGGGVLDGCP</sequence>
<evidence type="ECO:0000313" key="1">
    <source>
        <dbReference type="EMBL" id="CAK9320752.1"/>
    </source>
</evidence>